<protein>
    <submittedName>
        <fullName evidence="3">Gfo/Idh/MocA family oxidoreductase</fullName>
    </submittedName>
</protein>
<gene>
    <name evidence="3" type="ORF">PUT78_07640</name>
</gene>
<proteinExistence type="predicted"/>
<reference evidence="3" key="1">
    <citation type="submission" date="2023-02" db="EMBL/GenBank/DDBJ databases">
        <title>Description of Roseinatronobacter alkalisoli sp. nov., an alkaliphilic bacerium isolated from soda soil.</title>
        <authorList>
            <person name="Wei W."/>
        </authorList>
    </citation>
    <scope>NUCLEOTIDE SEQUENCE</scope>
    <source>
        <strain evidence="3">HJB301</strain>
    </source>
</reference>
<feature type="domain" description="Gfo/Idh/MocA-like oxidoreductase N-terminal" evidence="1">
    <location>
        <begin position="1"/>
        <end position="123"/>
    </location>
</feature>
<sequence length="426" mass="46353">MRYAIVGCGSRHEMFVRALTGPFADRHQLVALCDSNPVRLNMSRRNAGGGVGAYPAQDFARMLGETTPDVVIVATPDHLHATYVIAALDAGCDVICEKPLTVDAASLRAITLAQARSRGTVKVTFNYRYAPARSQIRDLLADGAIGQVVAVNFRWQLDRIHGADYFRRWHRQMENSGGLQVHKCTHHFDLLNWWLDSAPQSVAGSGQRAFYTPQTAERYGLAQHGKRCTGCAVKLDCPFALDLGADARLDAMYRAAEGADGYHRDLCIFDPEITIEDTLQAHIRYASGAVANYTLSAYAPQEGLQVTFIGTEGELHHQHTELHGIFGGTRSAHEHEHMSTVLHRSGHAPRNIPIPETQGDHGGADPVMLGYLLAPDSMPDLPHMAAPDTRAGCLSVATGLALVQSISTGQTVAISDILQPDWFAMG</sequence>
<evidence type="ECO:0000313" key="3">
    <source>
        <dbReference type="EMBL" id="MDD7970967.1"/>
    </source>
</evidence>
<dbReference type="Gene3D" id="3.30.360.10">
    <property type="entry name" value="Dihydrodipicolinate Reductase, domain 2"/>
    <property type="match status" value="1"/>
</dbReference>
<accession>A0ABT5T9W1</accession>
<dbReference type="Proteomes" id="UP001431784">
    <property type="component" value="Unassembled WGS sequence"/>
</dbReference>
<dbReference type="PANTHER" id="PTHR43377">
    <property type="entry name" value="BILIVERDIN REDUCTASE A"/>
    <property type="match status" value="1"/>
</dbReference>
<evidence type="ECO:0000259" key="2">
    <source>
        <dbReference type="Pfam" id="PF02894"/>
    </source>
</evidence>
<dbReference type="Pfam" id="PF02894">
    <property type="entry name" value="GFO_IDH_MocA_C"/>
    <property type="match status" value="1"/>
</dbReference>
<dbReference type="EMBL" id="JAQZSM010000005">
    <property type="protein sequence ID" value="MDD7970967.1"/>
    <property type="molecule type" value="Genomic_DNA"/>
</dbReference>
<dbReference type="PANTHER" id="PTHR43377:SF2">
    <property type="entry name" value="BINDING ROSSMANN FOLD OXIDOREDUCTASE, PUTATIVE (AFU_ORTHOLOGUE AFUA_4G00560)-RELATED"/>
    <property type="match status" value="1"/>
</dbReference>
<dbReference type="RefSeq" id="WP_274351657.1">
    <property type="nucleotide sequence ID" value="NZ_JAQZSM010000005.1"/>
</dbReference>
<dbReference type="InterPro" id="IPR036291">
    <property type="entry name" value="NAD(P)-bd_dom_sf"/>
</dbReference>
<dbReference type="InterPro" id="IPR004104">
    <property type="entry name" value="Gfo/Idh/MocA-like_OxRdtase_C"/>
</dbReference>
<dbReference type="InterPro" id="IPR051450">
    <property type="entry name" value="Gfo/Idh/MocA_Oxidoreductases"/>
</dbReference>
<evidence type="ECO:0000313" key="4">
    <source>
        <dbReference type="Proteomes" id="UP001431784"/>
    </source>
</evidence>
<dbReference type="Pfam" id="PF01408">
    <property type="entry name" value="GFO_IDH_MocA"/>
    <property type="match status" value="1"/>
</dbReference>
<organism evidence="3 4">
    <name type="scientific">Roseinatronobacter alkalisoli</name>
    <dbReference type="NCBI Taxonomy" id="3028235"/>
    <lineage>
        <taxon>Bacteria</taxon>
        <taxon>Pseudomonadati</taxon>
        <taxon>Pseudomonadota</taxon>
        <taxon>Alphaproteobacteria</taxon>
        <taxon>Rhodobacterales</taxon>
        <taxon>Paracoccaceae</taxon>
        <taxon>Roseinatronobacter</taxon>
    </lineage>
</organism>
<name>A0ABT5T9W1_9RHOB</name>
<dbReference type="SUPFAM" id="SSF51735">
    <property type="entry name" value="NAD(P)-binding Rossmann-fold domains"/>
    <property type="match status" value="1"/>
</dbReference>
<evidence type="ECO:0000259" key="1">
    <source>
        <dbReference type="Pfam" id="PF01408"/>
    </source>
</evidence>
<keyword evidence="4" id="KW-1185">Reference proteome</keyword>
<feature type="domain" description="Gfo/Idh/MocA-like oxidoreductase C-terminal" evidence="2">
    <location>
        <begin position="137"/>
        <end position="414"/>
    </location>
</feature>
<dbReference type="Gene3D" id="3.40.50.720">
    <property type="entry name" value="NAD(P)-binding Rossmann-like Domain"/>
    <property type="match status" value="1"/>
</dbReference>
<comment type="caution">
    <text evidence="3">The sequence shown here is derived from an EMBL/GenBank/DDBJ whole genome shotgun (WGS) entry which is preliminary data.</text>
</comment>
<dbReference type="InterPro" id="IPR000683">
    <property type="entry name" value="Gfo/Idh/MocA-like_OxRdtase_N"/>
</dbReference>
<dbReference type="SUPFAM" id="SSF55347">
    <property type="entry name" value="Glyceraldehyde-3-phosphate dehydrogenase-like, C-terminal domain"/>
    <property type="match status" value="1"/>
</dbReference>